<name>A0A540VBB8_9GAMM</name>
<sequence length="538" mass="54499">MRFPAPGRLGQPAAPRDATCPRAGRLVGAAGLAAGFVALLSGAAVAQACPPAPGEMCDVSATIDPRLGGISISGNGDVIAGTGLAPVGYSQALTYDRRSGDVTFLGALYVSRDVSRAGDVNFDGSVVAGTTNEDLPNAFRWSQETGMVDLGNLIPAGGITRAFGVNAAGDVVVGDATSVQGARHAFRWTDATGMVDLGTLRSGNLGRSEARAVSDSGTVVVGVSDTDQTDAGSTRRFGFRWTPESGMEKLVAPTVGTEGAARANDVSGDGRIVVGASVSIAGDIATIWRPGDLKGEYLGTLAETTADSTYSEALAVNDDGSVIVGVSDISDDTQHAFIWRSSEVVPGSTSLEPDGMQDLGTLAAGNSGRSVATDVTNDGTVVVGSAENDAGEMRAFIWRADTMLDHVNTGVAVQQSAQALAATAAHYGQNTVYQLGREVALRGPGGGDGARVSSQGNAAQQMPVAVRFGGRLAHTEDVATSGGAEVTAAIGLTPTLTLGGFVEIMDETDSHSVVSLDGTHIAGGASLRYRAAPDGTGL</sequence>
<accession>A0A540VBB8</accession>
<comment type="caution">
    <text evidence="1">The sequence shown here is derived from an EMBL/GenBank/DDBJ whole genome shotgun (WGS) entry which is preliminary data.</text>
</comment>
<evidence type="ECO:0000313" key="1">
    <source>
        <dbReference type="EMBL" id="TQE94035.1"/>
    </source>
</evidence>
<evidence type="ECO:0008006" key="3">
    <source>
        <dbReference type="Google" id="ProtNLM"/>
    </source>
</evidence>
<dbReference type="AlphaFoldDB" id="A0A540VBB8"/>
<feature type="non-terminal residue" evidence="1">
    <location>
        <position position="538"/>
    </location>
</feature>
<dbReference type="InterPro" id="IPR014262">
    <property type="entry name" value="HAF_rpt"/>
</dbReference>
<organism evidence="1 2">
    <name type="scientific">Spiribacter salinus</name>
    <dbReference type="NCBI Taxonomy" id="1335746"/>
    <lineage>
        <taxon>Bacteria</taxon>
        <taxon>Pseudomonadati</taxon>
        <taxon>Pseudomonadota</taxon>
        <taxon>Gammaproteobacteria</taxon>
        <taxon>Chromatiales</taxon>
        <taxon>Ectothiorhodospiraceae</taxon>
        <taxon>Spiribacter</taxon>
    </lineage>
</organism>
<protein>
    <recommendedName>
        <fullName evidence="3">HAF repeat-containing protein</fullName>
    </recommendedName>
</protein>
<gene>
    <name evidence="1" type="ORF">FKY71_17855</name>
</gene>
<reference evidence="1 2" key="1">
    <citation type="submission" date="2019-06" db="EMBL/GenBank/DDBJ databases">
        <title>Metagenome assembled Genome of Spiribacter salinus SL48-SHIP from the microbial mat of Salt Lake 48 (Novosibirsk region, Russia).</title>
        <authorList>
            <person name="Shipova A."/>
            <person name="Rozanov A.S."/>
            <person name="Bryanskaya A.V."/>
            <person name="Peltek S.E."/>
        </authorList>
    </citation>
    <scope>NUCLEOTIDE SEQUENCE [LARGE SCALE GENOMIC DNA]</scope>
    <source>
        <strain evidence="1">SL48-SHIP-2</strain>
    </source>
</reference>
<dbReference type="EMBL" id="VIFK01000440">
    <property type="protein sequence ID" value="TQE94035.1"/>
    <property type="molecule type" value="Genomic_DNA"/>
</dbReference>
<dbReference type="NCBIfam" id="TIGR02913">
    <property type="entry name" value="HAF_rpt"/>
    <property type="match status" value="4"/>
</dbReference>
<proteinExistence type="predicted"/>
<dbReference type="Proteomes" id="UP000315400">
    <property type="component" value="Unassembled WGS sequence"/>
</dbReference>
<evidence type="ECO:0000313" key="2">
    <source>
        <dbReference type="Proteomes" id="UP000315400"/>
    </source>
</evidence>